<evidence type="ECO:0000256" key="12">
    <source>
        <dbReference type="ARBA" id="ARBA00023317"/>
    </source>
</evidence>
<keyword evidence="18" id="KW-1185">Reference proteome</keyword>
<feature type="domain" description="Pyruvate kinase barrel" evidence="15">
    <location>
        <begin position="7"/>
        <end position="328"/>
    </location>
</feature>
<evidence type="ECO:0000256" key="11">
    <source>
        <dbReference type="ARBA" id="ARBA00023152"/>
    </source>
</evidence>
<dbReference type="Pfam" id="PF00224">
    <property type="entry name" value="PK"/>
    <property type="match status" value="1"/>
</dbReference>
<comment type="catalytic activity">
    <reaction evidence="14">
        <text>pyruvate + ATP = phosphoenolpyruvate + ADP + H(+)</text>
        <dbReference type="Rhea" id="RHEA:18157"/>
        <dbReference type="ChEBI" id="CHEBI:15361"/>
        <dbReference type="ChEBI" id="CHEBI:15378"/>
        <dbReference type="ChEBI" id="CHEBI:30616"/>
        <dbReference type="ChEBI" id="CHEBI:58702"/>
        <dbReference type="ChEBI" id="CHEBI:456216"/>
        <dbReference type="EC" id="2.7.1.40"/>
    </reaction>
</comment>
<dbReference type="GO" id="GO:0005524">
    <property type="term" value="F:ATP binding"/>
    <property type="evidence" value="ECO:0007669"/>
    <property type="project" value="UniProtKB-KW"/>
</dbReference>
<dbReference type="EC" id="2.7.1.40" evidence="4 13"/>
<keyword evidence="5 14" id="KW-0808">Transferase</keyword>
<comment type="cofactor">
    <cofactor evidence="1">
        <name>K(+)</name>
        <dbReference type="ChEBI" id="CHEBI:29103"/>
    </cofactor>
</comment>
<keyword evidence="12 17" id="KW-0670">Pyruvate</keyword>
<evidence type="ECO:0000256" key="7">
    <source>
        <dbReference type="ARBA" id="ARBA00022741"/>
    </source>
</evidence>
<gene>
    <name evidence="17" type="ORF">AsAng_0054660</name>
</gene>
<keyword evidence="7" id="KW-0547">Nucleotide-binding</keyword>
<dbReference type="InterPro" id="IPR001697">
    <property type="entry name" value="Pyr_Knase"/>
</dbReference>
<dbReference type="PRINTS" id="PR01050">
    <property type="entry name" value="PYRUVTKNASE"/>
</dbReference>
<dbReference type="Pfam" id="PF02887">
    <property type="entry name" value="PK_C"/>
    <property type="match status" value="1"/>
</dbReference>
<dbReference type="GO" id="GO:0004743">
    <property type="term" value="F:pyruvate kinase activity"/>
    <property type="evidence" value="ECO:0007669"/>
    <property type="project" value="UniProtKB-UniRule"/>
</dbReference>
<dbReference type="KEGG" id="aup:AsAng_0054660"/>
<dbReference type="RefSeq" id="WP_264789902.1">
    <property type="nucleotide sequence ID" value="NZ_AP026867.1"/>
</dbReference>
<accession>A0A915YKD4</accession>
<sequence length="477" mass="53366">MEISNFQKTKILATVGPSSNNYSTLLGLVKAGVDAFRLNFSHGTHEAHLKVFEYIQYINKKYKTNISILADLQGPKLRVGEIENGRMALKKGDILTFVNEPCLGNAEKIYMSYKQFAQDVKVGEKVLVDDGNVQLLVKETNGTNEVKLEVLYGEFLSSRKGVNLPQTNVSLPSLTEKDLRDLDFILQHDFNWIALSFVRSPKDIEDLRSRIQAKKSRAKIIAKIEKPEAIDNIDEIIDITDGVMVARGDLGVEVPMQRLPMLQKMIVEKCIKKAKPVIVATQMMDSMIKNPTPTRAEIIDVANAVIDGADVVMLSGETAMGIHPVKVVEAMNDIIGEAEKMDSIYYRHLTPSEKSDSFLSDAICYNSCRIARQVDAKCIIGMTKSGYTAFMVSSYRPKQSIFIFSSDENMLNTLNLVWGIRCFYYDKYTSTDDTIKDVQNLLAASGHLKTGDIVINTGSMPLHERKKTNMLKISVIE</sequence>
<evidence type="ECO:0000259" key="16">
    <source>
        <dbReference type="Pfam" id="PF02887"/>
    </source>
</evidence>
<reference evidence="17" key="1">
    <citation type="submission" date="2022-09" db="EMBL/GenBank/DDBJ databases">
        <title>Aureispira anguillicida sp. nov., isolated from Leptocephalus of Japanese eel Anguilla japonica.</title>
        <authorList>
            <person name="Yuasa K."/>
            <person name="Mekata T."/>
            <person name="Ikunari K."/>
        </authorList>
    </citation>
    <scope>NUCLEOTIDE SEQUENCE</scope>
    <source>
        <strain evidence="17">EL160426</strain>
    </source>
</reference>
<keyword evidence="11 14" id="KW-0324">Glycolysis</keyword>
<dbReference type="Proteomes" id="UP001060919">
    <property type="component" value="Chromosome"/>
</dbReference>
<feature type="domain" description="Pyruvate kinase C-terminal" evidence="16">
    <location>
        <begin position="361"/>
        <end position="473"/>
    </location>
</feature>
<evidence type="ECO:0000256" key="2">
    <source>
        <dbReference type="ARBA" id="ARBA00004997"/>
    </source>
</evidence>
<dbReference type="InterPro" id="IPR036918">
    <property type="entry name" value="Pyrv_Knase_C_sf"/>
</dbReference>
<dbReference type="PROSITE" id="PS00110">
    <property type="entry name" value="PYRUVATE_KINASE"/>
    <property type="match status" value="1"/>
</dbReference>
<dbReference type="AlphaFoldDB" id="A0A915YKD4"/>
<dbReference type="InterPro" id="IPR040442">
    <property type="entry name" value="Pyrv_kinase-like_dom_sf"/>
</dbReference>
<evidence type="ECO:0000313" key="18">
    <source>
        <dbReference type="Proteomes" id="UP001060919"/>
    </source>
</evidence>
<dbReference type="SUPFAM" id="SSF52935">
    <property type="entry name" value="PK C-terminal domain-like"/>
    <property type="match status" value="1"/>
</dbReference>
<evidence type="ECO:0000256" key="3">
    <source>
        <dbReference type="ARBA" id="ARBA00008663"/>
    </source>
</evidence>
<evidence type="ECO:0000256" key="8">
    <source>
        <dbReference type="ARBA" id="ARBA00022777"/>
    </source>
</evidence>
<keyword evidence="6" id="KW-0479">Metal-binding</keyword>
<evidence type="ECO:0000313" key="17">
    <source>
        <dbReference type="EMBL" id="BDS14685.1"/>
    </source>
</evidence>
<evidence type="ECO:0000256" key="9">
    <source>
        <dbReference type="ARBA" id="ARBA00022840"/>
    </source>
</evidence>
<organism evidence="17 18">
    <name type="scientific">Aureispira anguillae</name>
    <dbReference type="NCBI Taxonomy" id="2864201"/>
    <lineage>
        <taxon>Bacteria</taxon>
        <taxon>Pseudomonadati</taxon>
        <taxon>Bacteroidota</taxon>
        <taxon>Saprospiria</taxon>
        <taxon>Saprospirales</taxon>
        <taxon>Saprospiraceae</taxon>
        <taxon>Aureispira</taxon>
    </lineage>
</organism>
<protein>
    <recommendedName>
        <fullName evidence="4 13">Pyruvate kinase</fullName>
        <ecNumber evidence="4 13">2.7.1.40</ecNumber>
    </recommendedName>
</protein>
<comment type="pathway">
    <text evidence="2 14">Carbohydrate degradation; glycolysis; pyruvate from D-glyceraldehyde 3-phosphate: step 5/5.</text>
</comment>
<dbReference type="FunFam" id="2.40.33.10:FF:000001">
    <property type="entry name" value="Pyruvate kinase"/>
    <property type="match status" value="1"/>
</dbReference>
<dbReference type="GO" id="GO:0016301">
    <property type="term" value="F:kinase activity"/>
    <property type="evidence" value="ECO:0007669"/>
    <property type="project" value="UniProtKB-KW"/>
</dbReference>
<dbReference type="GO" id="GO:0000287">
    <property type="term" value="F:magnesium ion binding"/>
    <property type="evidence" value="ECO:0007669"/>
    <property type="project" value="UniProtKB-UniRule"/>
</dbReference>
<evidence type="ECO:0000256" key="5">
    <source>
        <dbReference type="ARBA" id="ARBA00022679"/>
    </source>
</evidence>
<dbReference type="InterPro" id="IPR015813">
    <property type="entry name" value="Pyrv/PenolPyrv_kinase-like_dom"/>
</dbReference>
<dbReference type="EMBL" id="AP026867">
    <property type="protein sequence ID" value="BDS14685.1"/>
    <property type="molecule type" value="Genomic_DNA"/>
</dbReference>
<dbReference type="InterPro" id="IPR011037">
    <property type="entry name" value="Pyrv_Knase-like_insert_dom_sf"/>
</dbReference>
<dbReference type="SUPFAM" id="SSF51621">
    <property type="entry name" value="Phosphoenolpyruvate/pyruvate domain"/>
    <property type="match status" value="1"/>
</dbReference>
<comment type="similarity">
    <text evidence="3 14">Belongs to the pyruvate kinase family.</text>
</comment>
<evidence type="ECO:0000256" key="13">
    <source>
        <dbReference type="NCBIfam" id="TIGR01064"/>
    </source>
</evidence>
<dbReference type="Gene3D" id="3.40.1380.20">
    <property type="entry name" value="Pyruvate kinase, C-terminal domain"/>
    <property type="match status" value="1"/>
</dbReference>
<dbReference type="GO" id="GO:0030955">
    <property type="term" value="F:potassium ion binding"/>
    <property type="evidence" value="ECO:0007669"/>
    <property type="project" value="UniProtKB-UniRule"/>
</dbReference>
<dbReference type="InterPro" id="IPR015806">
    <property type="entry name" value="Pyrv_Knase_insert_dom_sf"/>
</dbReference>
<dbReference type="PANTHER" id="PTHR11817">
    <property type="entry name" value="PYRUVATE KINASE"/>
    <property type="match status" value="1"/>
</dbReference>
<evidence type="ECO:0000256" key="14">
    <source>
        <dbReference type="RuleBase" id="RU000504"/>
    </source>
</evidence>
<dbReference type="InterPro" id="IPR015795">
    <property type="entry name" value="Pyrv_Knase_C"/>
</dbReference>
<evidence type="ECO:0000256" key="1">
    <source>
        <dbReference type="ARBA" id="ARBA00001958"/>
    </source>
</evidence>
<proteinExistence type="inferred from homology"/>
<dbReference type="SUPFAM" id="SSF50800">
    <property type="entry name" value="PK beta-barrel domain-like"/>
    <property type="match status" value="1"/>
</dbReference>
<keyword evidence="10 14" id="KW-0460">Magnesium</keyword>
<dbReference type="NCBIfam" id="NF004978">
    <property type="entry name" value="PRK06354.1"/>
    <property type="match status" value="1"/>
</dbReference>
<name>A0A915YKD4_9BACT</name>
<dbReference type="InterPro" id="IPR015793">
    <property type="entry name" value="Pyrv_Knase_brl"/>
</dbReference>
<keyword evidence="9" id="KW-0067">ATP-binding</keyword>
<evidence type="ECO:0000259" key="15">
    <source>
        <dbReference type="Pfam" id="PF00224"/>
    </source>
</evidence>
<evidence type="ECO:0000256" key="10">
    <source>
        <dbReference type="ARBA" id="ARBA00022842"/>
    </source>
</evidence>
<dbReference type="NCBIfam" id="TIGR01064">
    <property type="entry name" value="pyruv_kin"/>
    <property type="match status" value="1"/>
</dbReference>
<keyword evidence="8 14" id="KW-0418">Kinase</keyword>
<dbReference type="NCBIfam" id="NF004491">
    <property type="entry name" value="PRK05826.1"/>
    <property type="match status" value="1"/>
</dbReference>
<dbReference type="Gene3D" id="3.20.20.60">
    <property type="entry name" value="Phosphoenolpyruvate-binding domains"/>
    <property type="match status" value="1"/>
</dbReference>
<dbReference type="Gene3D" id="2.40.33.10">
    <property type="entry name" value="PK beta-barrel domain-like"/>
    <property type="match status" value="1"/>
</dbReference>
<evidence type="ECO:0000256" key="6">
    <source>
        <dbReference type="ARBA" id="ARBA00022723"/>
    </source>
</evidence>
<dbReference type="InterPro" id="IPR018209">
    <property type="entry name" value="Pyrv_Knase_AS"/>
</dbReference>
<evidence type="ECO:0000256" key="4">
    <source>
        <dbReference type="ARBA" id="ARBA00012142"/>
    </source>
</evidence>